<protein>
    <submittedName>
        <fullName evidence="3">MBL fold metallo-hydrolase</fullName>
    </submittedName>
</protein>
<dbReference type="InterPro" id="IPR001279">
    <property type="entry name" value="Metallo-B-lactamas"/>
</dbReference>
<sequence>MEDSLAIYFLDVGQGDCSFIVPPGEEGPILFDCKDSLVARHFVADHNIRKLSAVVVSHLDQDHIGGLLNFLKNFLRDGGQIEQVFINQDRSPDELRNPEGPKRRLLDQLDAWAGERHFELKAANWEGAPKVVRAGAGWKVSIVFPAFRDVSRTQVLGEHAANKVSVVLRVENALGEGVLIGSDAPLLAWEEILRGSASGNRSSQEGLQRLRAGVVRIPHHGGRFNEKESGSLSGQKLYEHIRASTAVCSVGTRNTYGHPHPEHVKATVRGGSCRLLCTQLTHACHPQPERVRMTRIAAASGVEYPYRHRIKPLKEQAPPRDRVPRKPEVPCAGSIMVNLLGDQFDIEPAFGDWHTEFVESLRGPLCQSGPPKRPRKGPASPPAPAPGGGLLKTAITALRAGLAARRRQQRRPVQQPGA</sequence>
<dbReference type="Pfam" id="PF00753">
    <property type="entry name" value="Lactamase_B"/>
    <property type="match status" value="1"/>
</dbReference>
<accession>A0ABU5H2V0</accession>
<keyword evidence="4" id="KW-1185">Reference proteome</keyword>
<evidence type="ECO:0000259" key="2">
    <source>
        <dbReference type="Pfam" id="PF00753"/>
    </source>
</evidence>
<dbReference type="Gene3D" id="3.60.15.10">
    <property type="entry name" value="Ribonuclease Z/Hydroxyacylglutathione hydrolase-like"/>
    <property type="match status" value="1"/>
</dbReference>
<dbReference type="InterPro" id="IPR036866">
    <property type="entry name" value="RibonucZ/Hydroxyglut_hydro"/>
</dbReference>
<feature type="domain" description="Metallo-beta-lactamase" evidence="2">
    <location>
        <begin position="11"/>
        <end position="73"/>
    </location>
</feature>
<feature type="region of interest" description="Disordered" evidence="1">
    <location>
        <begin position="362"/>
        <end position="392"/>
    </location>
</feature>
<reference evidence="3 4" key="1">
    <citation type="submission" date="2023-12" db="EMBL/GenBank/DDBJ databases">
        <title>the genome sequence of Hyalangium sp. s54d21.</title>
        <authorList>
            <person name="Zhang X."/>
        </authorList>
    </citation>
    <scope>NUCLEOTIDE SEQUENCE [LARGE SCALE GENOMIC DNA]</scope>
    <source>
        <strain evidence="4">s54d21</strain>
    </source>
</reference>
<dbReference type="RefSeq" id="WP_321546429.1">
    <property type="nucleotide sequence ID" value="NZ_JAXIVS010000004.1"/>
</dbReference>
<evidence type="ECO:0000313" key="4">
    <source>
        <dbReference type="Proteomes" id="UP001291309"/>
    </source>
</evidence>
<evidence type="ECO:0000313" key="3">
    <source>
        <dbReference type="EMBL" id="MDY7227715.1"/>
    </source>
</evidence>
<dbReference type="EMBL" id="JAXIVS010000004">
    <property type="protein sequence ID" value="MDY7227715.1"/>
    <property type="molecule type" value="Genomic_DNA"/>
</dbReference>
<dbReference type="InterPro" id="IPR052159">
    <property type="entry name" value="Competence_DNA_uptake"/>
</dbReference>
<evidence type="ECO:0000256" key="1">
    <source>
        <dbReference type="SAM" id="MobiDB-lite"/>
    </source>
</evidence>
<name>A0ABU5H2V0_9BACT</name>
<dbReference type="SUPFAM" id="SSF56281">
    <property type="entry name" value="Metallo-hydrolase/oxidoreductase"/>
    <property type="match status" value="1"/>
</dbReference>
<dbReference type="PANTHER" id="PTHR30619:SF1">
    <property type="entry name" value="RECOMBINATION PROTEIN 2"/>
    <property type="match status" value="1"/>
</dbReference>
<gene>
    <name evidence="3" type="ORF">SYV04_14975</name>
</gene>
<organism evidence="3 4">
    <name type="scientific">Hyalangium rubrum</name>
    <dbReference type="NCBI Taxonomy" id="3103134"/>
    <lineage>
        <taxon>Bacteria</taxon>
        <taxon>Pseudomonadati</taxon>
        <taxon>Myxococcota</taxon>
        <taxon>Myxococcia</taxon>
        <taxon>Myxococcales</taxon>
        <taxon>Cystobacterineae</taxon>
        <taxon>Archangiaceae</taxon>
        <taxon>Hyalangium</taxon>
    </lineage>
</organism>
<proteinExistence type="predicted"/>
<dbReference type="PANTHER" id="PTHR30619">
    <property type="entry name" value="DNA INTERNALIZATION/COMPETENCE PROTEIN COMEC/REC2"/>
    <property type="match status" value="1"/>
</dbReference>
<dbReference type="Proteomes" id="UP001291309">
    <property type="component" value="Unassembled WGS sequence"/>
</dbReference>
<comment type="caution">
    <text evidence="3">The sequence shown here is derived from an EMBL/GenBank/DDBJ whole genome shotgun (WGS) entry which is preliminary data.</text>
</comment>